<dbReference type="Pfam" id="PF03466">
    <property type="entry name" value="LysR_substrate"/>
    <property type="match status" value="1"/>
</dbReference>
<evidence type="ECO:0000256" key="3">
    <source>
        <dbReference type="ARBA" id="ARBA00023125"/>
    </source>
</evidence>
<dbReference type="Pfam" id="PF00126">
    <property type="entry name" value="HTH_1"/>
    <property type="match status" value="1"/>
</dbReference>
<dbReference type="Proteomes" id="UP000327424">
    <property type="component" value="Chromosome"/>
</dbReference>
<dbReference type="PROSITE" id="PS50931">
    <property type="entry name" value="HTH_LYSR"/>
    <property type="match status" value="1"/>
</dbReference>
<gene>
    <name evidence="6" type="ORF">FR932_10305</name>
</gene>
<sequence>MSKLKQMTVFMYVVQLGSITKAAEKLDVSKSVVSQHLKQLESELAVTLLKRTTRKQILTTAGEHFYQQCCTMHELAEQAWQDAQQLQLTPQGLIKITAPHALMDHLVLPALHEVFHAYPDVQLELISHDGRSDLMQEGIDIAIRVGESKTSNLKQKRIGDFRDVLCGSVATINNHQADIAALEVDNIRYVANHWQEKSIHHSFSCKNSRGDKSGSNRNGSPRFELNFKTHHKANTLPTCLSMLEQGFGVGIIPDFIFAKHKHTLAELLPDHQLNKVNVYALHSYQAAVPIGVTMAIKAIAKRLG</sequence>
<dbReference type="InterPro" id="IPR005119">
    <property type="entry name" value="LysR_subst-bd"/>
</dbReference>
<comment type="similarity">
    <text evidence="1">Belongs to the LysR transcriptional regulatory family.</text>
</comment>
<keyword evidence="7" id="KW-1185">Reference proteome</keyword>
<dbReference type="SUPFAM" id="SSF46785">
    <property type="entry name" value="Winged helix' DNA-binding domain"/>
    <property type="match status" value="1"/>
</dbReference>
<organism evidence="6 7">
    <name type="scientific">Moritella marina ATCC 15381</name>
    <dbReference type="NCBI Taxonomy" id="1202962"/>
    <lineage>
        <taxon>Bacteria</taxon>
        <taxon>Pseudomonadati</taxon>
        <taxon>Pseudomonadota</taxon>
        <taxon>Gammaproteobacteria</taxon>
        <taxon>Alteromonadales</taxon>
        <taxon>Moritellaceae</taxon>
        <taxon>Moritella</taxon>
    </lineage>
</organism>
<name>A0A5J6WLR7_MORMI</name>
<evidence type="ECO:0000313" key="6">
    <source>
        <dbReference type="EMBL" id="QFI38208.1"/>
    </source>
</evidence>
<accession>A0A5J6WLR7</accession>
<dbReference type="Gene3D" id="1.10.10.10">
    <property type="entry name" value="Winged helix-like DNA-binding domain superfamily/Winged helix DNA-binding domain"/>
    <property type="match status" value="1"/>
</dbReference>
<dbReference type="PANTHER" id="PTHR30537">
    <property type="entry name" value="HTH-TYPE TRANSCRIPTIONAL REGULATOR"/>
    <property type="match status" value="1"/>
</dbReference>
<dbReference type="InterPro" id="IPR000847">
    <property type="entry name" value="LysR_HTH_N"/>
</dbReference>
<dbReference type="OrthoDB" id="5825379at2"/>
<dbReference type="InterPro" id="IPR058163">
    <property type="entry name" value="LysR-type_TF_proteobact-type"/>
</dbReference>
<dbReference type="GO" id="GO:0043565">
    <property type="term" value="F:sequence-specific DNA binding"/>
    <property type="evidence" value="ECO:0007669"/>
    <property type="project" value="TreeGrafter"/>
</dbReference>
<dbReference type="RefSeq" id="WP_019440534.1">
    <property type="nucleotide sequence ID" value="NZ_ALOE01000009.1"/>
</dbReference>
<evidence type="ECO:0000256" key="4">
    <source>
        <dbReference type="ARBA" id="ARBA00023163"/>
    </source>
</evidence>
<evidence type="ECO:0000256" key="2">
    <source>
        <dbReference type="ARBA" id="ARBA00023015"/>
    </source>
</evidence>
<dbReference type="InterPro" id="IPR036388">
    <property type="entry name" value="WH-like_DNA-bd_sf"/>
</dbReference>
<evidence type="ECO:0000259" key="5">
    <source>
        <dbReference type="PROSITE" id="PS50931"/>
    </source>
</evidence>
<evidence type="ECO:0000313" key="7">
    <source>
        <dbReference type="Proteomes" id="UP000327424"/>
    </source>
</evidence>
<proteinExistence type="inferred from homology"/>
<reference evidence="6 7" key="1">
    <citation type="submission" date="2019-09" db="EMBL/GenBank/DDBJ databases">
        <title>Hybrid Assembly of the complete Genome of the Deep-Sea Bacterium Moritella marina from long Nanopore and Illumina reads.</title>
        <authorList>
            <person name="Magin S."/>
            <person name="Georgoulis A."/>
            <person name="Papadimitriou K."/>
            <person name="Iliakis G."/>
            <person name="Vorgias C.E."/>
        </authorList>
    </citation>
    <scope>NUCLEOTIDE SEQUENCE [LARGE SCALE GENOMIC DNA]</scope>
    <source>
        <strain evidence="6 7">MP-1</strain>
    </source>
</reference>
<dbReference type="Gene3D" id="3.40.190.290">
    <property type="match status" value="1"/>
</dbReference>
<keyword evidence="3" id="KW-0238">DNA-binding</keyword>
<dbReference type="FunFam" id="1.10.10.10:FF:000001">
    <property type="entry name" value="LysR family transcriptional regulator"/>
    <property type="match status" value="1"/>
</dbReference>
<evidence type="ECO:0000256" key="1">
    <source>
        <dbReference type="ARBA" id="ARBA00009437"/>
    </source>
</evidence>
<dbReference type="GO" id="GO:0003700">
    <property type="term" value="F:DNA-binding transcription factor activity"/>
    <property type="evidence" value="ECO:0007669"/>
    <property type="project" value="InterPro"/>
</dbReference>
<dbReference type="SUPFAM" id="SSF53850">
    <property type="entry name" value="Periplasmic binding protein-like II"/>
    <property type="match status" value="1"/>
</dbReference>
<dbReference type="PRINTS" id="PR00039">
    <property type="entry name" value="HTHLYSR"/>
</dbReference>
<feature type="domain" description="HTH lysR-type" evidence="5">
    <location>
        <begin position="1"/>
        <end position="59"/>
    </location>
</feature>
<dbReference type="GO" id="GO:0006351">
    <property type="term" value="P:DNA-templated transcription"/>
    <property type="evidence" value="ECO:0007669"/>
    <property type="project" value="TreeGrafter"/>
</dbReference>
<dbReference type="KEGG" id="mmaa:FR932_10305"/>
<dbReference type="PANTHER" id="PTHR30537:SF30">
    <property type="entry name" value="TRANSCRIPTIONAL REGULATOR-RELATED"/>
    <property type="match status" value="1"/>
</dbReference>
<dbReference type="EMBL" id="CP044399">
    <property type="protein sequence ID" value="QFI38208.1"/>
    <property type="molecule type" value="Genomic_DNA"/>
</dbReference>
<dbReference type="InterPro" id="IPR036390">
    <property type="entry name" value="WH_DNA-bd_sf"/>
</dbReference>
<keyword evidence="4" id="KW-0804">Transcription</keyword>
<protein>
    <submittedName>
        <fullName evidence="6">LysR family transcriptional regulator</fullName>
    </submittedName>
</protein>
<dbReference type="AlphaFoldDB" id="A0A5J6WLR7"/>
<keyword evidence="2" id="KW-0805">Transcription regulation</keyword>